<sequence length="138" mass="14453">MAQQWRFRIFGGGLLACWLLGGAAQAACGFGVPVSSALDTYGYVQDWTQNIQVPVSCDGGSVVSAVQLSSVDGTVDLATNRFLGVMRSGSDPLTYFIPDATQLRVLAGVLSLNVTVPGGQWGAPTGTYTDTLTVTVEF</sequence>
<evidence type="ECO:0000313" key="3">
    <source>
        <dbReference type="Proteomes" id="UP000186607"/>
    </source>
</evidence>
<reference evidence="2 3" key="1">
    <citation type="submission" date="2017-01" db="EMBL/GenBank/DDBJ databases">
        <title>Genome Analysis of Deinococcus marmoris KOPRI26562.</title>
        <authorList>
            <person name="Kim J.H."/>
            <person name="Oh H.-M."/>
        </authorList>
    </citation>
    <scope>NUCLEOTIDE SEQUENCE [LARGE SCALE GENOMIC DNA]</scope>
    <source>
        <strain evidence="2 3">KOPRI26562</strain>
    </source>
</reference>
<dbReference type="AlphaFoldDB" id="A0A1U7P0D8"/>
<dbReference type="STRING" id="249408.BOO71_0005227"/>
<evidence type="ECO:0000313" key="2">
    <source>
        <dbReference type="EMBL" id="OLV18631.1"/>
    </source>
</evidence>
<evidence type="ECO:0008006" key="4">
    <source>
        <dbReference type="Google" id="ProtNLM"/>
    </source>
</evidence>
<name>A0A1U7P0D8_9DEIO</name>
<gene>
    <name evidence="2" type="ORF">BOO71_0005227</name>
</gene>
<dbReference type="RefSeq" id="WP_075831607.1">
    <property type="nucleotide sequence ID" value="NZ_MSTI01000063.1"/>
</dbReference>
<feature type="signal peptide" evidence="1">
    <location>
        <begin position="1"/>
        <end position="26"/>
    </location>
</feature>
<organism evidence="2 3">
    <name type="scientific">Deinococcus marmoris</name>
    <dbReference type="NCBI Taxonomy" id="249408"/>
    <lineage>
        <taxon>Bacteria</taxon>
        <taxon>Thermotogati</taxon>
        <taxon>Deinococcota</taxon>
        <taxon>Deinococci</taxon>
        <taxon>Deinococcales</taxon>
        <taxon>Deinococcaceae</taxon>
        <taxon>Deinococcus</taxon>
    </lineage>
</organism>
<dbReference type="Proteomes" id="UP000186607">
    <property type="component" value="Unassembled WGS sequence"/>
</dbReference>
<feature type="chain" id="PRO_5012956609" description="Spore coat protein U domain-containing protein" evidence="1">
    <location>
        <begin position="27"/>
        <end position="138"/>
    </location>
</feature>
<accession>A0A1U7P0D8</accession>
<dbReference type="EMBL" id="MSTI01000063">
    <property type="protein sequence ID" value="OLV18631.1"/>
    <property type="molecule type" value="Genomic_DNA"/>
</dbReference>
<keyword evidence="3" id="KW-1185">Reference proteome</keyword>
<proteinExistence type="predicted"/>
<dbReference type="OrthoDB" id="70691at2"/>
<keyword evidence="1" id="KW-0732">Signal</keyword>
<evidence type="ECO:0000256" key="1">
    <source>
        <dbReference type="SAM" id="SignalP"/>
    </source>
</evidence>
<protein>
    <recommendedName>
        <fullName evidence="4">Spore coat protein U domain-containing protein</fullName>
    </recommendedName>
</protein>
<comment type="caution">
    <text evidence="2">The sequence shown here is derived from an EMBL/GenBank/DDBJ whole genome shotgun (WGS) entry which is preliminary data.</text>
</comment>